<evidence type="ECO:0000256" key="8">
    <source>
        <dbReference type="ARBA" id="ARBA00023136"/>
    </source>
</evidence>
<keyword evidence="8 9" id="KW-0472">Membrane</keyword>
<feature type="transmembrane region" description="Helical" evidence="9">
    <location>
        <begin position="243"/>
        <end position="261"/>
    </location>
</feature>
<evidence type="ECO:0000256" key="7">
    <source>
        <dbReference type="ARBA" id="ARBA00022989"/>
    </source>
</evidence>
<feature type="transmembrane region" description="Helical" evidence="9">
    <location>
        <begin position="97"/>
        <end position="119"/>
    </location>
</feature>
<dbReference type="GO" id="GO:0005886">
    <property type="term" value="C:plasma membrane"/>
    <property type="evidence" value="ECO:0007669"/>
    <property type="project" value="UniProtKB-SubCell"/>
</dbReference>
<evidence type="ECO:0000256" key="10">
    <source>
        <dbReference type="RuleBase" id="RU365097"/>
    </source>
</evidence>
<evidence type="ECO:0000256" key="5">
    <source>
        <dbReference type="ARBA" id="ARBA00022505"/>
    </source>
</evidence>
<dbReference type="InterPro" id="IPR006469">
    <property type="entry name" value="NifC_ABC_porter"/>
</dbReference>
<comment type="subcellular location">
    <subcellularLocation>
        <location evidence="1 9">Cell membrane</location>
        <topology evidence="1 9">Multi-pass membrane protein</topology>
    </subcellularLocation>
</comment>
<keyword evidence="6 9" id="KW-0812">Transmembrane</keyword>
<gene>
    <name evidence="12" type="primary">modB</name>
    <name evidence="12" type="ORF">HOP12_03200</name>
</gene>
<comment type="caution">
    <text evidence="12">The sequence shown here is derived from an EMBL/GenBank/DDBJ whole genome shotgun (WGS) entry which is preliminary data.</text>
</comment>
<reference evidence="12 13" key="1">
    <citation type="submission" date="2020-04" db="EMBL/GenBank/DDBJ databases">
        <title>Metagenomic profiling of ammonia- and methane-oxidizing microorganisms in a Dutch drinking water treatment plant.</title>
        <authorList>
            <person name="Poghosyan L."/>
            <person name="Leucker S."/>
        </authorList>
    </citation>
    <scope>NUCLEOTIDE SEQUENCE [LARGE SCALE GENOMIC DNA]</scope>
    <source>
        <strain evidence="12">S-RSF-IL-03</strain>
    </source>
</reference>
<accession>A0A849SFC4</accession>
<dbReference type="Proteomes" id="UP000580839">
    <property type="component" value="Unassembled WGS sequence"/>
</dbReference>
<comment type="similarity">
    <text evidence="2 10">Belongs to the binding-protein-dependent transport system permease family. CysTW subfamily.</text>
</comment>
<feature type="transmembrane region" description="Helical" evidence="9">
    <location>
        <begin position="131"/>
        <end position="155"/>
    </location>
</feature>
<keyword evidence="3 9" id="KW-0813">Transport</keyword>
<dbReference type="AlphaFoldDB" id="A0A849SFC4"/>
<feature type="domain" description="ABC transmembrane type-1" evidence="11">
    <location>
        <begin position="59"/>
        <end position="261"/>
    </location>
</feature>
<feature type="transmembrane region" description="Helical" evidence="9">
    <location>
        <begin position="64"/>
        <end position="85"/>
    </location>
</feature>
<name>A0A849SFC4_UNCEI</name>
<evidence type="ECO:0000259" key="11">
    <source>
        <dbReference type="PROSITE" id="PS50928"/>
    </source>
</evidence>
<evidence type="ECO:0000256" key="6">
    <source>
        <dbReference type="ARBA" id="ARBA00022692"/>
    </source>
</evidence>
<feature type="transmembrane region" description="Helical" evidence="9">
    <location>
        <begin position="184"/>
        <end position="205"/>
    </location>
</feature>
<keyword evidence="4 10" id="KW-1003">Cell membrane</keyword>
<dbReference type="PANTHER" id="PTHR30183:SF3">
    <property type="entry name" value="MOLYBDENUM TRANSPORT SYSTEM PERMEASE PROTEIN MODB"/>
    <property type="match status" value="1"/>
</dbReference>
<evidence type="ECO:0000256" key="3">
    <source>
        <dbReference type="ARBA" id="ARBA00022448"/>
    </source>
</evidence>
<dbReference type="GO" id="GO:0015098">
    <property type="term" value="F:molybdate ion transmembrane transporter activity"/>
    <property type="evidence" value="ECO:0007669"/>
    <property type="project" value="UniProtKB-UniRule"/>
</dbReference>
<dbReference type="NCBIfam" id="TIGR02141">
    <property type="entry name" value="modB_ABC"/>
    <property type="match status" value="1"/>
</dbReference>
<keyword evidence="7 9" id="KW-1133">Transmembrane helix</keyword>
<dbReference type="CDD" id="cd06261">
    <property type="entry name" value="TM_PBP2"/>
    <property type="match status" value="1"/>
</dbReference>
<dbReference type="SUPFAM" id="SSF161098">
    <property type="entry name" value="MetI-like"/>
    <property type="match status" value="1"/>
</dbReference>
<dbReference type="InterPro" id="IPR035906">
    <property type="entry name" value="MetI-like_sf"/>
</dbReference>
<evidence type="ECO:0000256" key="4">
    <source>
        <dbReference type="ARBA" id="ARBA00022475"/>
    </source>
</evidence>
<keyword evidence="5 10" id="KW-0500">Molybdenum</keyword>
<dbReference type="PANTHER" id="PTHR30183">
    <property type="entry name" value="MOLYBDENUM TRANSPORT SYSTEM PERMEASE PROTEIN MODB"/>
    <property type="match status" value="1"/>
</dbReference>
<dbReference type="NCBIfam" id="TIGR01581">
    <property type="entry name" value="Mo_ABC_porter"/>
    <property type="match status" value="1"/>
</dbReference>
<dbReference type="PROSITE" id="PS50928">
    <property type="entry name" value="ABC_TM1"/>
    <property type="match status" value="1"/>
</dbReference>
<evidence type="ECO:0000313" key="12">
    <source>
        <dbReference type="EMBL" id="NOT33156.1"/>
    </source>
</evidence>
<evidence type="ECO:0000256" key="9">
    <source>
        <dbReference type="RuleBase" id="RU363032"/>
    </source>
</evidence>
<comment type="function">
    <text evidence="10">Part of the binding-protein-dependent transport system for molybdenum; probably responsible for the translocation of the substrate across the membrane.</text>
</comment>
<dbReference type="Gene3D" id="1.10.3720.10">
    <property type="entry name" value="MetI-like"/>
    <property type="match status" value="1"/>
</dbReference>
<dbReference type="Pfam" id="PF00528">
    <property type="entry name" value="BPD_transp_1"/>
    <property type="match status" value="1"/>
</dbReference>
<sequence length="284" mass="29644">MTSGRPKRRPAPPLLPGLALAGVLVLTAFLALPFIGLLARVSPGLILQRLAEPSVQAALKLSLLTSFAATAIVVVLGLPTAYLLATREFPGKRLLEVLIDLPMVLPPTVAGFALLLAFGRMGLAGHLLSGIGVAIPFTTLAVVLAQIFMAAPFFVSPARAGFARVDPRLLEVAATLGASEARRFFRVMVPLSLPSLIAGVAMSAARSLGEFGATITFAGNLPGVTQTMPLAVYLELQSDLDTAVVLSILLLAFSFILLLGLRSAPAGWWGDRSFAPARGTTAAR</sequence>
<proteinExistence type="inferred from homology"/>
<protein>
    <recommendedName>
        <fullName evidence="10">Molybdenum transport system permease</fullName>
    </recommendedName>
</protein>
<evidence type="ECO:0000256" key="1">
    <source>
        <dbReference type="ARBA" id="ARBA00004651"/>
    </source>
</evidence>
<organism evidence="12 13">
    <name type="scientific">Eiseniibacteriota bacterium</name>
    <dbReference type="NCBI Taxonomy" id="2212470"/>
    <lineage>
        <taxon>Bacteria</taxon>
        <taxon>Candidatus Eiseniibacteriota</taxon>
    </lineage>
</organism>
<evidence type="ECO:0000256" key="2">
    <source>
        <dbReference type="ARBA" id="ARBA00007069"/>
    </source>
</evidence>
<dbReference type="EMBL" id="JABFRW010000031">
    <property type="protein sequence ID" value="NOT33156.1"/>
    <property type="molecule type" value="Genomic_DNA"/>
</dbReference>
<dbReference type="InterPro" id="IPR011867">
    <property type="entry name" value="ModB_ABC"/>
</dbReference>
<dbReference type="InterPro" id="IPR000515">
    <property type="entry name" value="MetI-like"/>
</dbReference>
<evidence type="ECO:0000313" key="13">
    <source>
        <dbReference type="Proteomes" id="UP000580839"/>
    </source>
</evidence>